<dbReference type="STRING" id="2094558.A0A314ZTM1"/>
<proteinExistence type="predicted"/>
<evidence type="ECO:0000313" key="3">
    <source>
        <dbReference type="Proteomes" id="UP000250321"/>
    </source>
</evidence>
<dbReference type="GO" id="GO:0031146">
    <property type="term" value="P:SCF-dependent proteasomal ubiquitin-dependent protein catabolic process"/>
    <property type="evidence" value="ECO:0007669"/>
    <property type="project" value="InterPro"/>
</dbReference>
<dbReference type="GO" id="GO:0000209">
    <property type="term" value="P:protein polyubiquitination"/>
    <property type="evidence" value="ECO:0007669"/>
    <property type="project" value="TreeGrafter"/>
</dbReference>
<dbReference type="InterPro" id="IPR001810">
    <property type="entry name" value="F-box_dom"/>
</dbReference>
<dbReference type="SUPFAM" id="SSF81383">
    <property type="entry name" value="F-box domain"/>
    <property type="match status" value="1"/>
</dbReference>
<dbReference type="InterPro" id="IPR036047">
    <property type="entry name" value="F-box-like_dom_sf"/>
</dbReference>
<name>A0A314ZTM1_PRUYE</name>
<dbReference type="GO" id="GO:0019005">
    <property type="term" value="C:SCF ubiquitin ligase complex"/>
    <property type="evidence" value="ECO:0007669"/>
    <property type="project" value="TreeGrafter"/>
</dbReference>
<dbReference type="Proteomes" id="UP000250321">
    <property type="component" value="Unassembled WGS sequence"/>
</dbReference>
<feature type="domain" description="F-box" evidence="1">
    <location>
        <begin position="9"/>
        <end position="49"/>
    </location>
</feature>
<gene>
    <name evidence="2" type="ORF">Pyn_14914</name>
</gene>
<dbReference type="InterPro" id="IPR039588">
    <property type="entry name" value="FBXO4"/>
</dbReference>
<evidence type="ECO:0000313" key="2">
    <source>
        <dbReference type="EMBL" id="PQQ21557.1"/>
    </source>
</evidence>
<comment type="caution">
    <text evidence="2">The sequence shown here is derived from an EMBL/GenBank/DDBJ whole genome shotgun (WGS) entry which is preliminary data.</text>
</comment>
<dbReference type="Gene3D" id="1.20.1280.50">
    <property type="match status" value="1"/>
</dbReference>
<evidence type="ECO:0000259" key="1">
    <source>
        <dbReference type="Pfam" id="PF12937"/>
    </source>
</evidence>
<dbReference type="EMBL" id="PJQY01000008">
    <property type="protein sequence ID" value="PQQ21557.1"/>
    <property type="molecule type" value="Genomic_DNA"/>
</dbReference>
<accession>A0A314ZTM1</accession>
<sequence>MRSLSLPLSVPDDVALKIASLLQVPDLSALASCSLFWREICGSDCIWEPLVRDRWPPLEFSYGSSSSTAIKKNHVHGVAALLHRGAP</sequence>
<reference evidence="2 3" key="1">
    <citation type="submission" date="2018-02" db="EMBL/GenBank/DDBJ databases">
        <title>Draft genome of wild Prunus yedoensis var. nudiflora.</title>
        <authorList>
            <person name="Baek S."/>
            <person name="Kim J.-H."/>
            <person name="Choi K."/>
            <person name="Kim G.-B."/>
            <person name="Cho A."/>
            <person name="Jang H."/>
            <person name="Shin C.-H."/>
            <person name="Yu H.-J."/>
            <person name="Mun J.-H."/>
        </authorList>
    </citation>
    <scope>NUCLEOTIDE SEQUENCE [LARGE SCALE GENOMIC DNA]</scope>
    <source>
        <strain evidence="3">cv. Jeju island</strain>
        <tissue evidence="2">Leaf</tissue>
    </source>
</reference>
<dbReference type="PANTHER" id="PTHR16008">
    <property type="entry name" value="F-BOX ONLY PROTEIN 4"/>
    <property type="match status" value="1"/>
</dbReference>
<dbReference type="OrthoDB" id="3219396at2759"/>
<dbReference type="PANTHER" id="PTHR16008:SF4">
    <property type="entry name" value="F-BOX ONLY PROTEIN 4"/>
    <property type="match status" value="1"/>
</dbReference>
<dbReference type="AlphaFoldDB" id="A0A314ZTM1"/>
<keyword evidence="3" id="KW-1185">Reference proteome</keyword>
<dbReference type="Pfam" id="PF12937">
    <property type="entry name" value="F-box-like"/>
    <property type="match status" value="1"/>
</dbReference>
<organism evidence="2 3">
    <name type="scientific">Prunus yedoensis var. nudiflora</name>
    <dbReference type="NCBI Taxonomy" id="2094558"/>
    <lineage>
        <taxon>Eukaryota</taxon>
        <taxon>Viridiplantae</taxon>
        <taxon>Streptophyta</taxon>
        <taxon>Embryophyta</taxon>
        <taxon>Tracheophyta</taxon>
        <taxon>Spermatophyta</taxon>
        <taxon>Magnoliopsida</taxon>
        <taxon>eudicotyledons</taxon>
        <taxon>Gunneridae</taxon>
        <taxon>Pentapetalae</taxon>
        <taxon>rosids</taxon>
        <taxon>fabids</taxon>
        <taxon>Rosales</taxon>
        <taxon>Rosaceae</taxon>
        <taxon>Amygdaloideae</taxon>
        <taxon>Amygdaleae</taxon>
        <taxon>Prunus</taxon>
    </lineage>
</organism>
<protein>
    <recommendedName>
        <fullName evidence="1">F-box domain-containing protein</fullName>
    </recommendedName>
</protein>